<feature type="region of interest" description="Disordered" evidence="1">
    <location>
        <begin position="66"/>
        <end position="87"/>
    </location>
</feature>
<proteinExistence type="predicted"/>
<dbReference type="HOGENOM" id="CLU_687170_0_0_1"/>
<protein>
    <recommendedName>
        <fullName evidence="4">F-box domain-containing protein</fullName>
    </recommendedName>
</protein>
<evidence type="ECO:0000256" key="1">
    <source>
        <dbReference type="SAM" id="MobiDB-lite"/>
    </source>
</evidence>
<dbReference type="OMA" id="LRYEDES"/>
<dbReference type="OrthoDB" id="62952at2759"/>
<dbReference type="PANTHER" id="PTHR42085:SF8">
    <property type="entry name" value="F-BOX DOMAIN-CONTAINING PROTEIN"/>
    <property type="match status" value="1"/>
</dbReference>
<name>W3WXP2_PESFW</name>
<accession>W3WXP2</accession>
<dbReference type="RefSeq" id="XP_007837393.1">
    <property type="nucleotide sequence ID" value="XM_007839202.1"/>
</dbReference>
<reference evidence="3" key="1">
    <citation type="journal article" date="2015" name="BMC Genomics">
        <title>Genomic and transcriptomic analysis of the endophytic fungus Pestalotiopsis fici reveals its lifestyle and high potential for synthesis of natural products.</title>
        <authorList>
            <person name="Wang X."/>
            <person name="Zhang X."/>
            <person name="Liu L."/>
            <person name="Xiang M."/>
            <person name="Wang W."/>
            <person name="Sun X."/>
            <person name="Che Y."/>
            <person name="Guo L."/>
            <person name="Liu G."/>
            <person name="Guo L."/>
            <person name="Wang C."/>
            <person name="Yin W.B."/>
            <person name="Stadler M."/>
            <person name="Zhang X."/>
            <person name="Liu X."/>
        </authorList>
    </citation>
    <scope>NUCLEOTIDE SEQUENCE [LARGE SCALE GENOMIC DNA]</scope>
    <source>
        <strain evidence="3">W106-1 / CGMCC3.15140</strain>
    </source>
</reference>
<dbReference type="InterPro" id="IPR038883">
    <property type="entry name" value="AN11006-like"/>
</dbReference>
<evidence type="ECO:0000313" key="3">
    <source>
        <dbReference type="Proteomes" id="UP000030651"/>
    </source>
</evidence>
<dbReference type="EMBL" id="KI912115">
    <property type="protein sequence ID" value="ETS78559.1"/>
    <property type="molecule type" value="Genomic_DNA"/>
</dbReference>
<keyword evidence="3" id="KW-1185">Reference proteome</keyword>
<dbReference type="PANTHER" id="PTHR42085">
    <property type="entry name" value="F-BOX DOMAIN-CONTAINING PROTEIN"/>
    <property type="match status" value="1"/>
</dbReference>
<gene>
    <name evidence="2" type="ORF">PFICI_10621</name>
</gene>
<evidence type="ECO:0008006" key="4">
    <source>
        <dbReference type="Google" id="ProtNLM"/>
    </source>
</evidence>
<dbReference type="GeneID" id="19275634"/>
<sequence>MAIQLSYEQAKEWETQIIGSLPECLFTRNPTLQSRAIEYFASVRLVEWRGRVKNYHGPFDTAEWLQQRRSQEEGPSSGSLAKVRDTTEMEQPVHHLRQLRKSVTEFHGFMSLPRELRDMVYRHLVVTDAKRFGERICVARGKDFNQMVRIHDRCPNLWNNQLLGSNLPLLPCTGALRGVSRQFHLEASRVFFQNNRFILPGRDCSWPRFLNGEDPKNEFDVELKELTLSMRDVSYTFDAYIPTMKNNQGQFIGAFDHIPPPAVQEFLGRLHNSRNVSLQNRWTQKILAMREMRSLERLHIDLDECSCGFGCCRKVEWVLNTLTDSFKGPVNAEWCEKDFGGPCYQAPKVVEIGGWRNDEEMNTILERLELLKPIGMKAVHFQRASPKKKSDECILNNPGTP</sequence>
<dbReference type="KEGG" id="pfy:PFICI_10621"/>
<evidence type="ECO:0000313" key="2">
    <source>
        <dbReference type="EMBL" id="ETS78559.1"/>
    </source>
</evidence>
<dbReference type="AlphaFoldDB" id="W3WXP2"/>
<dbReference type="InParanoid" id="W3WXP2"/>
<organism evidence="2 3">
    <name type="scientific">Pestalotiopsis fici (strain W106-1 / CGMCC3.15140)</name>
    <dbReference type="NCBI Taxonomy" id="1229662"/>
    <lineage>
        <taxon>Eukaryota</taxon>
        <taxon>Fungi</taxon>
        <taxon>Dikarya</taxon>
        <taxon>Ascomycota</taxon>
        <taxon>Pezizomycotina</taxon>
        <taxon>Sordariomycetes</taxon>
        <taxon>Xylariomycetidae</taxon>
        <taxon>Amphisphaeriales</taxon>
        <taxon>Sporocadaceae</taxon>
        <taxon>Pestalotiopsis</taxon>
    </lineage>
</organism>
<dbReference type="Proteomes" id="UP000030651">
    <property type="component" value="Unassembled WGS sequence"/>
</dbReference>